<accession>A0A3N0AY87</accession>
<dbReference type="InterPro" id="IPR000524">
    <property type="entry name" value="Tscrpt_reg_HTH_GntR"/>
</dbReference>
<dbReference type="GO" id="GO:0003700">
    <property type="term" value="F:DNA-binding transcription factor activity"/>
    <property type="evidence" value="ECO:0007669"/>
    <property type="project" value="InterPro"/>
</dbReference>
<dbReference type="InterPro" id="IPR015421">
    <property type="entry name" value="PyrdxlP-dep_Trfase_major"/>
</dbReference>
<dbReference type="EMBL" id="QIBX01000011">
    <property type="protein sequence ID" value="RNL39529.1"/>
    <property type="molecule type" value="Genomic_DNA"/>
</dbReference>
<keyword evidence="5" id="KW-0804">Transcription</keyword>
<reference evidence="8" key="1">
    <citation type="submission" date="2018-05" db="EMBL/GenBank/DDBJ databases">
        <title>Genome Sequencing of selected type strains of the family Eggerthellaceae.</title>
        <authorList>
            <person name="Danylec N."/>
            <person name="Stoll D.A."/>
            <person name="Doetsch A."/>
            <person name="Huch M."/>
        </authorList>
    </citation>
    <scope>NUCLEOTIDE SEQUENCE [LARGE SCALE GENOMIC DNA]</scope>
    <source>
        <strain evidence="8">DSM 24851</strain>
    </source>
</reference>
<keyword evidence="8" id="KW-1185">Reference proteome</keyword>
<evidence type="ECO:0000256" key="3">
    <source>
        <dbReference type="ARBA" id="ARBA00023015"/>
    </source>
</evidence>
<evidence type="ECO:0000259" key="6">
    <source>
        <dbReference type="PROSITE" id="PS50949"/>
    </source>
</evidence>
<dbReference type="PANTHER" id="PTHR46577">
    <property type="entry name" value="HTH-TYPE TRANSCRIPTIONAL REGULATORY PROTEIN GABR"/>
    <property type="match status" value="1"/>
</dbReference>
<evidence type="ECO:0000256" key="2">
    <source>
        <dbReference type="ARBA" id="ARBA00022898"/>
    </source>
</evidence>
<dbReference type="Gene3D" id="3.40.640.10">
    <property type="entry name" value="Type I PLP-dependent aspartate aminotransferase-like (Major domain)"/>
    <property type="match status" value="1"/>
</dbReference>
<dbReference type="AlphaFoldDB" id="A0A3N0AY87"/>
<evidence type="ECO:0000256" key="4">
    <source>
        <dbReference type="ARBA" id="ARBA00023125"/>
    </source>
</evidence>
<organism evidence="7 8">
    <name type="scientific">Slackia equolifaciens</name>
    <dbReference type="NCBI Taxonomy" id="498718"/>
    <lineage>
        <taxon>Bacteria</taxon>
        <taxon>Bacillati</taxon>
        <taxon>Actinomycetota</taxon>
        <taxon>Coriobacteriia</taxon>
        <taxon>Eggerthellales</taxon>
        <taxon>Eggerthellaceae</taxon>
        <taxon>Slackia</taxon>
    </lineage>
</organism>
<proteinExistence type="inferred from homology"/>
<dbReference type="InterPro" id="IPR015424">
    <property type="entry name" value="PyrdxlP-dep_Trfase"/>
</dbReference>
<dbReference type="SUPFAM" id="SSF46785">
    <property type="entry name" value="Winged helix' DNA-binding domain"/>
    <property type="match status" value="1"/>
</dbReference>
<dbReference type="InterPro" id="IPR004839">
    <property type="entry name" value="Aminotransferase_I/II_large"/>
</dbReference>
<feature type="domain" description="HTH gntR-type" evidence="6">
    <location>
        <begin position="68"/>
        <end position="136"/>
    </location>
</feature>
<keyword evidence="4" id="KW-0238">DNA-binding</keyword>
<dbReference type="Pfam" id="PF00392">
    <property type="entry name" value="GntR"/>
    <property type="match status" value="1"/>
</dbReference>
<dbReference type="CDD" id="cd07377">
    <property type="entry name" value="WHTH_GntR"/>
    <property type="match status" value="1"/>
</dbReference>
<comment type="caution">
    <text evidence="7">The sequence shown here is derived from an EMBL/GenBank/DDBJ whole genome shotgun (WGS) entry which is preliminary data.</text>
</comment>
<dbReference type="PANTHER" id="PTHR46577:SF1">
    <property type="entry name" value="HTH-TYPE TRANSCRIPTIONAL REGULATORY PROTEIN GABR"/>
    <property type="match status" value="1"/>
</dbReference>
<dbReference type="PROSITE" id="PS50949">
    <property type="entry name" value="HTH_GNTR"/>
    <property type="match status" value="1"/>
</dbReference>
<dbReference type="Proteomes" id="UP000269591">
    <property type="component" value="Unassembled WGS sequence"/>
</dbReference>
<dbReference type="SUPFAM" id="SSF53383">
    <property type="entry name" value="PLP-dependent transferases"/>
    <property type="match status" value="1"/>
</dbReference>
<keyword evidence="3" id="KW-0805">Transcription regulation</keyword>
<dbReference type="CDD" id="cd00609">
    <property type="entry name" value="AAT_like"/>
    <property type="match status" value="1"/>
</dbReference>
<evidence type="ECO:0000313" key="8">
    <source>
        <dbReference type="Proteomes" id="UP000269591"/>
    </source>
</evidence>
<protein>
    <recommendedName>
        <fullName evidence="6">HTH gntR-type domain-containing protein</fullName>
    </recommendedName>
</protein>
<comment type="similarity">
    <text evidence="1">In the C-terminal section; belongs to the class-I pyridoxal-phosphate-dependent aminotransferase family.</text>
</comment>
<dbReference type="InterPro" id="IPR051446">
    <property type="entry name" value="HTH_trans_reg/aminotransferase"/>
</dbReference>
<name>A0A3N0AY87_9ACTN</name>
<keyword evidence="2" id="KW-0663">Pyridoxal phosphate</keyword>
<gene>
    <name evidence="7" type="ORF">DMP06_07005</name>
</gene>
<dbReference type="InterPro" id="IPR036390">
    <property type="entry name" value="WH_DNA-bd_sf"/>
</dbReference>
<sequence>MLSAIFMGTLLGTLFSRGLLRHLRSRGKALRPNRKRNCARQPERRAFAASSVAEGSRTMIALDFDSPEPLYQQIYRSIRDDITARTIPAGTKLTAIRRLADDLHVARNTVEGAYLQLATEGYVASRPGSGYIVEDLDFDSLGTPGSAARRARQRIEEGVRSSDRFGNEPFSRHMTFTYDFTYGDRPAGSFPAQIWRSLTDEALFTANNKTACYGNGLGEPSLRKQIARRVHVSRGVNCAAEQVVIQPGTQVALDNLLTLFDPAHDAVAMEEPGYDGVSTVLRNRGFRCTPIPVRPLEGKTCGSQAFFDALEASGAKLAFCTPSNQFPTGATMPLSSRIKMLEWAKRTGAYIIEDDYCREFRYETRPIPSLQSLDENDRVIYMGTFSKVLSPALRMSYLVLPPDLLARWRQTFANYYCPVPWLSQETLRLFMKEGHWDRYARKTVTEYRKRRNTLMAAIERELGEHVDVLGGHAGLHLLMRTRDERGQNELVEAAKAHDVRVYKTEKYWMGTPHSMGDYVLVGFSSIKTELIDEGIRHLARAWF</sequence>
<evidence type="ECO:0000313" key="7">
    <source>
        <dbReference type="EMBL" id="RNL39529.1"/>
    </source>
</evidence>
<dbReference type="Gene3D" id="1.10.10.10">
    <property type="entry name" value="Winged helix-like DNA-binding domain superfamily/Winged helix DNA-binding domain"/>
    <property type="match status" value="1"/>
</dbReference>
<dbReference type="InterPro" id="IPR036388">
    <property type="entry name" value="WH-like_DNA-bd_sf"/>
</dbReference>
<evidence type="ECO:0000256" key="1">
    <source>
        <dbReference type="ARBA" id="ARBA00005384"/>
    </source>
</evidence>
<dbReference type="SMART" id="SM00345">
    <property type="entry name" value="HTH_GNTR"/>
    <property type="match status" value="1"/>
</dbReference>
<dbReference type="Pfam" id="PF00155">
    <property type="entry name" value="Aminotran_1_2"/>
    <property type="match status" value="1"/>
</dbReference>
<evidence type="ECO:0000256" key="5">
    <source>
        <dbReference type="ARBA" id="ARBA00023163"/>
    </source>
</evidence>
<dbReference type="GO" id="GO:0003677">
    <property type="term" value="F:DNA binding"/>
    <property type="evidence" value="ECO:0007669"/>
    <property type="project" value="UniProtKB-KW"/>
</dbReference>
<dbReference type="GO" id="GO:0030170">
    <property type="term" value="F:pyridoxal phosphate binding"/>
    <property type="evidence" value="ECO:0007669"/>
    <property type="project" value="InterPro"/>
</dbReference>